<evidence type="ECO:0000313" key="1">
    <source>
        <dbReference type="EMBL" id="SAK88367.1"/>
    </source>
</evidence>
<dbReference type="InterPro" id="IPR010877">
    <property type="entry name" value="Phage_Mu_Gp46"/>
</dbReference>
<sequence>MSDISIVWDPANSRGDWSFEPFAVAGQQVNVASPVPFGYGDGVTTQFALTPTAGAISAILSAQIYRNDWQGNQLLNSVPRTNGVGMSEDYTTSAWTKTRGTVTTPGTQLTLRGTPAEKLVEDTSATTTHFIQRATAASYSTGDYVCVSGIFHTAERTQIRLGVGASAAFASTSVIADLNAQTTVTFSGSPVASGIISLGNGWYRVWCTTQAIGSGGATPQAILANGGTSSYTGDGASGLYVDAIQTEVVSLAAPGPTSYIACPSTAAVTVTDYTLISNGALALAAAALPGAILSWSGAYLSNAASGGYLETGNDLQTAVLLSLFTDRVANVDDIIPDGTGDPRGWWGDLDEESPIGSRLWLLDRSKQTQEVLNNARDYIVEALQWLVDDGVVASMDVQTEWTRDTFLGAQITLYQPAGPSVSLTYAWAWQQLT</sequence>
<dbReference type="EMBL" id="FCOI02000031">
    <property type="protein sequence ID" value="SAK88367.1"/>
    <property type="molecule type" value="Genomic_DNA"/>
</dbReference>
<dbReference type="Pfam" id="PF07409">
    <property type="entry name" value="GP46"/>
    <property type="match status" value="1"/>
</dbReference>
<dbReference type="Proteomes" id="UP000054624">
    <property type="component" value="Unassembled WGS sequence"/>
</dbReference>
<proteinExistence type="predicted"/>
<name>A0A158D3F2_9BURK</name>
<accession>A0A158D3F2</accession>
<reference evidence="2" key="1">
    <citation type="submission" date="2016-01" db="EMBL/GenBank/DDBJ databases">
        <authorList>
            <person name="Peeters Charlotte."/>
        </authorList>
    </citation>
    <scope>NUCLEOTIDE SEQUENCE [LARGE SCALE GENOMIC DNA]</scope>
</reference>
<keyword evidence="2" id="KW-1185">Reference proteome</keyword>
<protein>
    <submittedName>
        <fullName evidence="1">Tail protein</fullName>
    </submittedName>
</protein>
<dbReference type="STRING" id="1777137.AWB76_06320"/>
<evidence type="ECO:0000313" key="2">
    <source>
        <dbReference type="Proteomes" id="UP000054624"/>
    </source>
</evidence>
<dbReference type="RefSeq" id="WP_244173512.1">
    <property type="nucleotide sequence ID" value="NZ_FCOI02000031.1"/>
</dbReference>
<organism evidence="1 2">
    <name type="scientific">Caballeronia temeraria</name>
    <dbReference type="NCBI Taxonomy" id="1777137"/>
    <lineage>
        <taxon>Bacteria</taxon>
        <taxon>Pseudomonadati</taxon>
        <taxon>Pseudomonadota</taxon>
        <taxon>Betaproteobacteria</taxon>
        <taxon>Burkholderiales</taxon>
        <taxon>Burkholderiaceae</taxon>
        <taxon>Caballeronia</taxon>
    </lineage>
</organism>
<dbReference type="AlphaFoldDB" id="A0A158D3F2"/>
<gene>
    <name evidence="1" type="ORF">AWB76_06320</name>
</gene>